<evidence type="ECO:0000256" key="3">
    <source>
        <dbReference type="ARBA" id="ARBA00022692"/>
    </source>
</evidence>
<keyword evidence="2 7" id="KW-0132">Cell division</keyword>
<keyword evidence="3 7" id="KW-0812">Transmembrane</keyword>
<gene>
    <name evidence="7" type="primary">crgA</name>
    <name evidence="9" type="ORF">HNR73_006242</name>
</gene>
<feature type="compositionally biased region" description="Basic residues" evidence="8">
    <location>
        <begin position="1"/>
        <end position="11"/>
    </location>
</feature>
<dbReference type="Proteomes" id="UP000548476">
    <property type="component" value="Unassembled WGS sequence"/>
</dbReference>
<evidence type="ECO:0000313" key="9">
    <source>
        <dbReference type="EMBL" id="MBB6038359.1"/>
    </source>
</evidence>
<keyword evidence="4 7" id="KW-1133">Transmembrane helix</keyword>
<keyword evidence="5 7" id="KW-0472">Membrane</keyword>
<keyword evidence="6 7" id="KW-0131">Cell cycle</keyword>
<evidence type="ECO:0000313" key="10">
    <source>
        <dbReference type="Proteomes" id="UP000548476"/>
    </source>
</evidence>
<dbReference type="Pfam" id="PF06781">
    <property type="entry name" value="CrgA"/>
    <property type="match status" value="1"/>
</dbReference>
<evidence type="ECO:0000256" key="4">
    <source>
        <dbReference type="ARBA" id="ARBA00022989"/>
    </source>
</evidence>
<organism evidence="9 10">
    <name type="scientific">Phytomonospora endophytica</name>
    <dbReference type="NCBI Taxonomy" id="714109"/>
    <lineage>
        <taxon>Bacteria</taxon>
        <taxon>Bacillati</taxon>
        <taxon>Actinomycetota</taxon>
        <taxon>Actinomycetes</taxon>
        <taxon>Micromonosporales</taxon>
        <taxon>Micromonosporaceae</taxon>
        <taxon>Phytomonospora</taxon>
    </lineage>
</organism>
<evidence type="ECO:0000256" key="2">
    <source>
        <dbReference type="ARBA" id="ARBA00022618"/>
    </source>
</evidence>
<comment type="function">
    <text evidence="7">Involved in cell division.</text>
</comment>
<proteinExistence type="inferred from homology"/>
<dbReference type="HAMAP" id="MF_00631">
    <property type="entry name" value="CrgA"/>
    <property type="match status" value="1"/>
</dbReference>
<dbReference type="EMBL" id="JACHGT010000016">
    <property type="protein sequence ID" value="MBB6038359.1"/>
    <property type="molecule type" value="Genomic_DNA"/>
</dbReference>
<evidence type="ECO:0000256" key="8">
    <source>
        <dbReference type="SAM" id="MobiDB-lite"/>
    </source>
</evidence>
<feature type="region of interest" description="Disordered" evidence="8">
    <location>
        <begin position="1"/>
        <end position="29"/>
    </location>
</feature>
<evidence type="ECO:0000256" key="7">
    <source>
        <dbReference type="HAMAP-Rule" id="MF_00631"/>
    </source>
</evidence>
<feature type="transmembrane region" description="Helical" evidence="7">
    <location>
        <begin position="66"/>
        <end position="83"/>
    </location>
</feature>
<dbReference type="RefSeq" id="WP_184791157.1">
    <property type="nucleotide sequence ID" value="NZ_BONT01000008.1"/>
</dbReference>
<comment type="subcellular location">
    <subcellularLocation>
        <location evidence="7">Cell membrane</location>
        <topology evidence="7">Multi-pass membrane protein</topology>
    </subcellularLocation>
</comment>
<evidence type="ECO:0000256" key="5">
    <source>
        <dbReference type="ARBA" id="ARBA00023136"/>
    </source>
</evidence>
<keyword evidence="10" id="KW-1185">Reference proteome</keyword>
<keyword evidence="1 7" id="KW-1003">Cell membrane</keyword>
<name>A0A841G103_9ACTN</name>
<protein>
    <recommendedName>
        <fullName evidence="7">Cell division protein CrgA</fullName>
    </recommendedName>
</protein>
<dbReference type="GO" id="GO:0005886">
    <property type="term" value="C:plasma membrane"/>
    <property type="evidence" value="ECO:0007669"/>
    <property type="project" value="UniProtKB-SubCell"/>
</dbReference>
<accession>A0A841G103</accession>
<dbReference type="AlphaFoldDB" id="A0A841G103"/>
<sequence length="87" mass="9761">MPKSRVRKKKVYTTPADMRPTAAESTKQPSPTWVPILAVVLIVVGIAWLVTFYLSRQQFPVASWGYWNIGVGFGALVASLLVLSRWR</sequence>
<comment type="similarity">
    <text evidence="7">Belongs to the CrgA family.</text>
</comment>
<evidence type="ECO:0000256" key="6">
    <source>
        <dbReference type="ARBA" id="ARBA00023306"/>
    </source>
</evidence>
<reference evidence="9 10" key="1">
    <citation type="submission" date="2020-08" db="EMBL/GenBank/DDBJ databases">
        <title>Genomic Encyclopedia of Type Strains, Phase IV (KMG-IV): sequencing the most valuable type-strain genomes for metagenomic binning, comparative biology and taxonomic classification.</title>
        <authorList>
            <person name="Goeker M."/>
        </authorList>
    </citation>
    <scope>NUCLEOTIDE SEQUENCE [LARGE SCALE GENOMIC DNA]</scope>
    <source>
        <strain evidence="9 10">YIM 65646</strain>
    </source>
</reference>
<comment type="caution">
    <text evidence="9">The sequence shown here is derived from an EMBL/GenBank/DDBJ whole genome shotgun (WGS) entry which is preliminary data.</text>
</comment>
<dbReference type="GO" id="GO:0051301">
    <property type="term" value="P:cell division"/>
    <property type="evidence" value="ECO:0007669"/>
    <property type="project" value="UniProtKB-UniRule"/>
</dbReference>
<evidence type="ECO:0000256" key="1">
    <source>
        <dbReference type="ARBA" id="ARBA00022475"/>
    </source>
</evidence>
<feature type="transmembrane region" description="Helical" evidence="7">
    <location>
        <begin position="33"/>
        <end position="54"/>
    </location>
</feature>
<dbReference type="InterPro" id="IPR009619">
    <property type="entry name" value="CrgA"/>
</dbReference>